<dbReference type="Gene3D" id="1.25.40.20">
    <property type="entry name" value="Ankyrin repeat-containing domain"/>
    <property type="match status" value="4"/>
</dbReference>
<evidence type="ECO:0000313" key="1">
    <source>
        <dbReference type="EMBL" id="USF24650.1"/>
    </source>
</evidence>
<reference evidence="1" key="1">
    <citation type="journal article" date="2014" name="Genome Announc.">
        <title>Draft genome sequences of the altered schaedler flora, a defined bacterial community from gnotobiotic mice.</title>
        <authorList>
            <person name="Wannemuehler M.J."/>
            <person name="Overstreet A.M."/>
            <person name="Ward D.V."/>
            <person name="Phillips G.J."/>
        </authorList>
    </citation>
    <scope>NUCLEOTIDE SEQUENCE</scope>
    <source>
        <strain evidence="1">ASF457</strain>
    </source>
</reference>
<accession>V2QBM7</accession>
<sequence>MVKKYIILIISIFLYAGSSFAQNISDDYFEEDDGYTAAHQEISANHTAEDASGGYQFKNDTLLTDKENQLVQAVFNGELDIVKLLLDNGTNPNILYSVIKDNETIGKTTLMHIAIAGRENDIFKLLLSSKDININQLGLVSLKENNINNYKEITPLAYAFYLNHIDMAEVLLEKGADPNKYPAVFFASNENALNLLKKYRADMNILNDNESRPLFEAVKANKSQLVSLLIKNGADINKPDGSNNTLLYTAISLGYFDMARFLIDNGADINSHSGKDKITPLMAALARPDHDAGFLRYILFKGADIYRRDAGKRTPLFYVYQYTDAISMANVKESISILMENKADINAKDSNGNTILHIKPQDYYQIYSSYKPDINIQNIDGDTPLHIAAAKDNVKSILTGSPDRKLKNKKGMTALDIAKANHFDNTTAYLELSDKESLLMLGAEFGDAGLVEKAVAANLDVNKKIQGHYPVYYAAIGGNPDVFMKLILGGAKISLEPDLIYYVINSFDQSKDQTNRVRLANIFIEKQASLNWDKYNSLLHILVKEQSNENKGQGYIRSVVNFAIANKADPNVKDNDSRTPLHIAAGGKYESYDLVLELISGGADVDIRDKDNNTALFYCASVPYNKNDVFAALLDNTQTDINARYGDKHNTLLMEAAANGNKIITMMLIARGADDSLVNKDNKTALMLAKEKLALFDTSLVDVQNSIDFHNYKDIADKFLSDKNVIAECRSGINEECKKYYKPVEIIKTSE</sequence>
<proteinExistence type="predicted"/>
<protein>
    <submittedName>
        <fullName evidence="1">Uncharacterized protein</fullName>
    </submittedName>
</protein>
<dbReference type="Pfam" id="PF12796">
    <property type="entry name" value="Ank_2"/>
    <property type="match status" value="3"/>
</dbReference>
<name>V2QBM7_9BACT</name>
<dbReference type="eggNOG" id="COG0666">
    <property type="taxonomic scope" value="Bacteria"/>
</dbReference>
<dbReference type="InterPro" id="IPR002110">
    <property type="entry name" value="Ankyrin_rpt"/>
</dbReference>
<dbReference type="SUPFAM" id="SSF48403">
    <property type="entry name" value="Ankyrin repeat"/>
    <property type="match status" value="2"/>
</dbReference>
<dbReference type="Proteomes" id="UP000017429">
    <property type="component" value="Chromosome"/>
</dbReference>
<dbReference type="EMBL" id="CP097562">
    <property type="protein sequence ID" value="USF24650.1"/>
    <property type="molecule type" value="Genomic_DNA"/>
</dbReference>
<dbReference type="KEGG" id="msch:N508_001739"/>
<dbReference type="PROSITE" id="PS50297">
    <property type="entry name" value="ANK_REP_REGION"/>
    <property type="match status" value="4"/>
</dbReference>
<organism evidence="1 2">
    <name type="scientific">Mucispirillum schaedleri ASF457</name>
    <dbReference type="NCBI Taxonomy" id="1379858"/>
    <lineage>
        <taxon>Bacteria</taxon>
        <taxon>Pseudomonadati</taxon>
        <taxon>Deferribacterota</taxon>
        <taxon>Deferribacteres</taxon>
        <taxon>Deferribacterales</taxon>
        <taxon>Mucispirillaceae</taxon>
        <taxon>Mucispirillum</taxon>
    </lineage>
</organism>
<dbReference type="OrthoDB" id="7543342at2"/>
<reference evidence="1" key="3">
    <citation type="submission" date="2022-06" db="EMBL/GenBank/DDBJ databases">
        <title>Resources to Facilitate Use of the Altered Schaedler Flora (ASF) Mouse Model to Study Microbiome Function.</title>
        <authorList>
            <person name="Proctor A."/>
            <person name="Parvinroo S."/>
            <person name="Richie T."/>
            <person name="Jia X."/>
            <person name="Lee S.T.M."/>
            <person name="Karp P.D."/>
            <person name="Paley S."/>
            <person name="Kostic A.D."/>
            <person name="Pierre J.F."/>
            <person name="Wannemuehler M.J."/>
            <person name="Phillips G.J."/>
        </authorList>
    </citation>
    <scope>NUCLEOTIDE SEQUENCE</scope>
    <source>
        <strain evidence="1">ASF457</strain>
    </source>
</reference>
<dbReference type="PANTHER" id="PTHR24118:SF99">
    <property type="entry name" value="POTE ANKYRIN DOMAIN FAMILY MEMBER 3C-RELATED"/>
    <property type="match status" value="1"/>
</dbReference>
<dbReference type="RefSeq" id="WP_023276022.1">
    <property type="nucleotide sequence ID" value="NZ_CP097562.1"/>
</dbReference>
<dbReference type="SMART" id="SM00248">
    <property type="entry name" value="ANK"/>
    <property type="match status" value="14"/>
</dbReference>
<gene>
    <name evidence="1" type="ORF">N508_001739</name>
</gene>
<dbReference type="PROSITE" id="PS50088">
    <property type="entry name" value="ANK_REPEAT"/>
    <property type="match status" value="7"/>
</dbReference>
<dbReference type="AlphaFoldDB" id="V2QBM7"/>
<evidence type="ECO:0000313" key="2">
    <source>
        <dbReference type="Proteomes" id="UP000017429"/>
    </source>
</evidence>
<dbReference type="PANTHER" id="PTHR24118">
    <property type="entry name" value="POTE ANKYRIN DOMAIN"/>
    <property type="match status" value="1"/>
</dbReference>
<dbReference type="InterPro" id="IPR036770">
    <property type="entry name" value="Ankyrin_rpt-contain_sf"/>
</dbReference>
<keyword evidence="2" id="KW-1185">Reference proteome</keyword>
<reference evidence="1" key="2">
    <citation type="submission" date="2022-05" db="EMBL/GenBank/DDBJ databases">
        <authorList>
            <person name="Proctor A.L."/>
            <person name="Phillips G.J."/>
            <person name="Wannemuehler M.J."/>
        </authorList>
    </citation>
    <scope>NUCLEOTIDE SEQUENCE</scope>
    <source>
        <strain evidence="1">ASF457</strain>
    </source>
</reference>